<dbReference type="AlphaFoldDB" id="A0A7J3I7H8"/>
<comment type="caution">
    <text evidence="1">The sequence shown here is derived from an EMBL/GenBank/DDBJ whole genome shotgun (WGS) entry which is preliminary data.</text>
</comment>
<name>A0A7J3I7H8_9CREN</name>
<gene>
    <name evidence="1" type="ORF">ENT87_03975</name>
    <name evidence="2" type="ORF">ENU30_06330</name>
</gene>
<accession>A0A7J3I7H8</accession>
<protein>
    <submittedName>
        <fullName evidence="1">Uncharacterized protein</fullName>
    </submittedName>
</protein>
<dbReference type="EMBL" id="DTBZ01000117">
    <property type="protein sequence ID" value="HGQ18571.1"/>
    <property type="molecule type" value="Genomic_DNA"/>
</dbReference>
<sequence>MSRRRIYRQGDVILEEMDEDCELRGRLEKYGKLVSNYLEIAGETGNKHVLLNAKVYNRFDEVYIVLDKHGAMMHKQHPPLKIEPGIYRLRFIRDWLLRDSETLD</sequence>
<organism evidence="1">
    <name type="scientific">Ignisphaera aggregans</name>
    <dbReference type="NCBI Taxonomy" id="334771"/>
    <lineage>
        <taxon>Archaea</taxon>
        <taxon>Thermoproteota</taxon>
        <taxon>Thermoprotei</taxon>
        <taxon>Desulfurococcales</taxon>
        <taxon>Desulfurococcaceae</taxon>
        <taxon>Ignisphaera</taxon>
    </lineage>
</organism>
<dbReference type="EMBL" id="DTAI01000116">
    <property type="protein sequence ID" value="HGN36690.1"/>
    <property type="molecule type" value="Genomic_DNA"/>
</dbReference>
<proteinExistence type="predicted"/>
<evidence type="ECO:0000313" key="1">
    <source>
        <dbReference type="EMBL" id="HGN36690.1"/>
    </source>
</evidence>
<reference evidence="1" key="1">
    <citation type="journal article" date="2020" name="mSystems">
        <title>Genome- and Community-Level Interaction Insights into Carbon Utilization and Element Cycling Functions of Hydrothermarchaeota in Hydrothermal Sediment.</title>
        <authorList>
            <person name="Zhou Z."/>
            <person name="Liu Y."/>
            <person name="Xu W."/>
            <person name="Pan J."/>
            <person name="Luo Z.H."/>
            <person name="Li M."/>
        </authorList>
    </citation>
    <scope>NUCLEOTIDE SEQUENCE [LARGE SCALE GENOMIC DNA]</scope>
    <source>
        <strain evidence="1">SpSt-618</strain>
        <strain evidence="2">SpSt-657</strain>
    </source>
</reference>
<evidence type="ECO:0000313" key="2">
    <source>
        <dbReference type="EMBL" id="HGQ18571.1"/>
    </source>
</evidence>